<evidence type="ECO:0000313" key="5">
    <source>
        <dbReference type="Proteomes" id="UP001057455"/>
    </source>
</evidence>
<dbReference type="Pfam" id="PF13385">
    <property type="entry name" value="Laminin_G_3"/>
    <property type="match status" value="1"/>
</dbReference>
<dbReference type="SUPFAM" id="SSF49899">
    <property type="entry name" value="Concanavalin A-like lectins/glucanases"/>
    <property type="match status" value="1"/>
</dbReference>
<organism evidence="4 5">
    <name type="scientific">Babesia ovis</name>
    <dbReference type="NCBI Taxonomy" id="5869"/>
    <lineage>
        <taxon>Eukaryota</taxon>
        <taxon>Sar</taxon>
        <taxon>Alveolata</taxon>
        <taxon>Apicomplexa</taxon>
        <taxon>Aconoidasida</taxon>
        <taxon>Piroplasmida</taxon>
        <taxon>Babesiidae</taxon>
        <taxon>Babesia</taxon>
    </lineage>
</organism>
<keyword evidence="5" id="KW-1185">Reference proteome</keyword>
<evidence type="ECO:0000259" key="3">
    <source>
        <dbReference type="SMART" id="SM00560"/>
    </source>
</evidence>
<protein>
    <submittedName>
        <fullName evidence="4">Concanavalin A-like lectin glucanase family protein, putative</fullName>
    </submittedName>
</protein>
<dbReference type="InterPro" id="IPR058332">
    <property type="entry name" value="DUF8019"/>
</dbReference>
<dbReference type="Gene3D" id="2.60.120.200">
    <property type="match status" value="1"/>
</dbReference>
<evidence type="ECO:0000256" key="2">
    <source>
        <dbReference type="ARBA" id="ARBA00023157"/>
    </source>
</evidence>
<feature type="domain" description="LamG-like jellyroll fold" evidence="3">
    <location>
        <begin position="147"/>
        <end position="280"/>
    </location>
</feature>
<evidence type="ECO:0000313" key="4">
    <source>
        <dbReference type="EMBL" id="GFE53699.1"/>
    </source>
</evidence>
<proteinExistence type="predicted"/>
<dbReference type="Proteomes" id="UP001057455">
    <property type="component" value="Unassembled WGS sequence"/>
</dbReference>
<accession>A0A9W5WUB6</accession>
<sequence>MPPEPLRRAASRHTFHKAISIQCVTVLLAAAFSSAEKEGSGFESLSDVTPKHIVKLPKQAPDRFSRCFEVGEALCLGEQVMMPKSKQRGLIASWTFDAIEPLDESGNGNHIVDKVTAGPPSTGHGCSAVFDEDTSYRVVDSPSLDVQEFTLDLRIYPLDSQGTGFRSIVSRRSYYAQSPTLMLYPQSNRLSVRVSTTDSVNEGLTSNAAVPPRRWTQITVVAREKTLKLFINGSLDSAIALRGDLVPGSGDLFLGRKLDTQGFNGYLDDVKLYNYAMAGGLAASFANPSLTGMGAPFRIQLAATHCSMQEASSNGLCASGCKLCTLDQLYRGAAHVARVNGWLHDSNRIWHAGIPHAPPSETRAALCCC</sequence>
<keyword evidence="1" id="KW-0732">Signal</keyword>
<dbReference type="OrthoDB" id="9987655at2759"/>
<dbReference type="InterPro" id="IPR013320">
    <property type="entry name" value="ConA-like_dom_sf"/>
</dbReference>
<gene>
    <name evidence="4" type="ORF">BaOVIS_011030</name>
</gene>
<name>A0A9W5WUB6_BABOV</name>
<dbReference type="EMBL" id="BLIY01000007">
    <property type="protein sequence ID" value="GFE53699.1"/>
    <property type="molecule type" value="Genomic_DNA"/>
</dbReference>
<comment type="caution">
    <text evidence="4">The sequence shown here is derived from an EMBL/GenBank/DDBJ whole genome shotgun (WGS) entry which is preliminary data.</text>
</comment>
<dbReference type="PANTHER" id="PTHR42535">
    <property type="entry name" value="OOKINETE PROTEIN, PUTATIVE-RELATED"/>
    <property type="match status" value="1"/>
</dbReference>
<dbReference type="AlphaFoldDB" id="A0A9W5WUB6"/>
<dbReference type="SMART" id="SM00560">
    <property type="entry name" value="LamGL"/>
    <property type="match status" value="1"/>
</dbReference>
<reference evidence="4" key="1">
    <citation type="submission" date="2019-12" db="EMBL/GenBank/DDBJ databases">
        <title>Genome sequence of Babesia ovis.</title>
        <authorList>
            <person name="Yamagishi J."/>
            <person name="Sevinc F."/>
            <person name="Xuan X."/>
        </authorList>
    </citation>
    <scope>NUCLEOTIDE SEQUENCE</scope>
    <source>
        <strain evidence="4">Selcuk</strain>
    </source>
</reference>
<dbReference type="InterPro" id="IPR006558">
    <property type="entry name" value="LamG-like"/>
</dbReference>
<evidence type="ECO:0000256" key="1">
    <source>
        <dbReference type="ARBA" id="ARBA00022729"/>
    </source>
</evidence>
<dbReference type="Pfam" id="PF26058">
    <property type="entry name" value="DUF8019"/>
    <property type="match status" value="1"/>
</dbReference>
<keyword evidence="2" id="KW-1015">Disulfide bond</keyword>
<dbReference type="PANTHER" id="PTHR42535:SF2">
    <property type="entry name" value="CHROMOSOME UNDETERMINED SCAFFOLD_146, WHOLE GENOME SHOTGUN SEQUENCE"/>
    <property type="match status" value="1"/>
</dbReference>